<comment type="caution">
    <text evidence="1">The sequence shown here is derived from an EMBL/GenBank/DDBJ whole genome shotgun (WGS) entry which is preliminary data.</text>
</comment>
<name>A0A3D8L3D7_9BACT</name>
<keyword evidence="2" id="KW-1185">Reference proteome</keyword>
<accession>A0A3D8L3D7</accession>
<gene>
    <name evidence="1" type="ORF">DXT99_23460</name>
</gene>
<dbReference type="Proteomes" id="UP000256708">
    <property type="component" value="Unassembled WGS sequence"/>
</dbReference>
<dbReference type="AlphaFoldDB" id="A0A3D8L3D7"/>
<evidence type="ECO:0000313" key="2">
    <source>
        <dbReference type="Proteomes" id="UP000256708"/>
    </source>
</evidence>
<sequence>MTKAEEIITKQLMNRVSSCGSCLGEVKVDEVVQVMEKYSLAQMQEYKKTLQGKLEKQHVYCAWDIVQYTPFPEMK</sequence>
<organism evidence="1 2">
    <name type="scientific">Pontibacter diazotrophicus</name>
    <dbReference type="NCBI Taxonomy" id="1400979"/>
    <lineage>
        <taxon>Bacteria</taxon>
        <taxon>Pseudomonadati</taxon>
        <taxon>Bacteroidota</taxon>
        <taxon>Cytophagia</taxon>
        <taxon>Cytophagales</taxon>
        <taxon>Hymenobacteraceae</taxon>
        <taxon>Pontibacter</taxon>
    </lineage>
</organism>
<proteinExistence type="predicted"/>
<dbReference type="EMBL" id="QRGR01000037">
    <property type="protein sequence ID" value="RDV11865.1"/>
    <property type="molecule type" value="Genomic_DNA"/>
</dbReference>
<reference evidence="2" key="1">
    <citation type="submission" date="2018-08" db="EMBL/GenBank/DDBJ databases">
        <authorList>
            <person name="Liu Z.-W."/>
            <person name="Du Z.-J."/>
        </authorList>
    </citation>
    <scope>NUCLEOTIDE SEQUENCE [LARGE SCALE GENOMIC DNA]</scope>
    <source>
        <strain evidence="2">H4X</strain>
    </source>
</reference>
<evidence type="ECO:0000313" key="1">
    <source>
        <dbReference type="EMBL" id="RDV11865.1"/>
    </source>
</evidence>
<protein>
    <submittedName>
        <fullName evidence="1">Uncharacterized protein</fullName>
    </submittedName>
</protein>